<sequence length="176" mass="19456">MTVGSCIVSSWVIFGIVDDPAREERLYLSRSSLLTTQFTIAQFATGEKDIITEIFRMMVSFDGLSTSVSMRTARDIVAKSDLVERNMYEQFTLEVDRETKTKVDFLGSLPKTPPGETGGGQDKKLFWPKILDVRVDLDVSQREEGMKAAGPKKVLKLIDTLAEISISGASMVEGVP</sequence>
<proteinExistence type="predicted"/>
<keyword evidence="2" id="KW-1185">Reference proteome</keyword>
<evidence type="ECO:0000313" key="2">
    <source>
        <dbReference type="Proteomes" id="UP001186974"/>
    </source>
</evidence>
<dbReference type="EMBL" id="JAWDJW010007792">
    <property type="protein sequence ID" value="KAK3061517.1"/>
    <property type="molecule type" value="Genomic_DNA"/>
</dbReference>
<evidence type="ECO:0000313" key="1">
    <source>
        <dbReference type="EMBL" id="KAK3061517.1"/>
    </source>
</evidence>
<organism evidence="1 2">
    <name type="scientific">Coniosporium uncinatum</name>
    <dbReference type="NCBI Taxonomy" id="93489"/>
    <lineage>
        <taxon>Eukaryota</taxon>
        <taxon>Fungi</taxon>
        <taxon>Dikarya</taxon>
        <taxon>Ascomycota</taxon>
        <taxon>Pezizomycotina</taxon>
        <taxon>Dothideomycetes</taxon>
        <taxon>Dothideomycetes incertae sedis</taxon>
        <taxon>Coniosporium</taxon>
    </lineage>
</organism>
<comment type="caution">
    <text evidence="1">The sequence shown here is derived from an EMBL/GenBank/DDBJ whole genome shotgun (WGS) entry which is preliminary data.</text>
</comment>
<dbReference type="Proteomes" id="UP001186974">
    <property type="component" value="Unassembled WGS sequence"/>
</dbReference>
<reference evidence="1" key="1">
    <citation type="submission" date="2024-09" db="EMBL/GenBank/DDBJ databases">
        <title>Black Yeasts Isolated from many extreme environments.</title>
        <authorList>
            <person name="Coleine C."/>
            <person name="Stajich J.E."/>
            <person name="Selbmann L."/>
        </authorList>
    </citation>
    <scope>NUCLEOTIDE SEQUENCE</scope>
    <source>
        <strain evidence="1">CCFEE 5737</strain>
    </source>
</reference>
<name>A0ACC3D4E1_9PEZI</name>
<gene>
    <name evidence="1" type="ORF">LTS18_006029</name>
</gene>
<accession>A0ACC3D4E1</accession>
<protein>
    <submittedName>
        <fullName evidence="1">Uncharacterized protein</fullName>
    </submittedName>
</protein>